<dbReference type="InterPro" id="IPR053192">
    <property type="entry name" value="Vacuole_Formation_Reg"/>
</dbReference>
<dbReference type="PANTHER" id="PTHR32410">
    <property type="entry name" value="CYSTEINE/HISTIDINE-RICH C1 DOMAIN FAMILY PROTEIN"/>
    <property type="match status" value="1"/>
</dbReference>
<reference evidence="3" key="2">
    <citation type="submission" date="2022-03" db="EMBL/GenBank/DDBJ databases">
        <title>Draft title - Genomic analysis of global carrot germplasm unveils the trajectory of domestication and the origin of high carotenoid orange carrot.</title>
        <authorList>
            <person name="Iorizzo M."/>
            <person name="Ellison S."/>
            <person name="Senalik D."/>
            <person name="Macko-Podgorni A."/>
            <person name="Grzebelus D."/>
            <person name="Bostan H."/>
            <person name="Rolling W."/>
            <person name="Curaba J."/>
            <person name="Simon P."/>
        </authorList>
    </citation>
    <scope>NUCLEOTIDE SEQUENCE</scope>
    <source>
        <tissue evidence="3">Leaf</tissue>
    </source>
</reference>
<dbReference type="InterPro" id="IPR046349">
    <property type="entry name" value="C1-like_sf"/>
</dbReference>
<accession>A0AAF1B4V1</accession>
<reference evidence="3" key="1">
    <citation type="journal article" date="2016" name="Nat. Genet.">
        <title>A high-quality carrot genome assembly provides new insights into carotenoid accumulation and asterid genome evolution.</title>
        <authorList>
            <person name="Iorizzo M."/>
            <person name="Ellison S."/>
            <person name="Senalik D."/>
            <person name="Zeng P."/>
            <person name="Satapoomin P."/>
            <person name="Huang J."/>
            <person name="Bowman M."/>
            <person name="Iovene M."/>
            <person name="Sanseverino W."/>
            <person name="Cavagnaro P."/>
            <person name="Yildiz M."/>
            <person name="Macko-Podgorni A."/>
            <person name="Moranska E."/>
            <person name="Grzebelus E."/>
            <person name="Grzebelus D."/>
            <person name="Ashrafi H."/>
            <person name="Zheng Z."/>
            <person name="Cheng S."/>
            <person name="Spooner D."/>
            <person name="Van Deynze A."/>
            <person name="Simon P."/>
        </authorList>
    </citation>
    <scope>NUCLEOTIDE SEQUENCE</scope>
    <source>
        <tissue evidence="3">Leaf</tissue>
    </source>
</reference>
<dbReference type="InterPro" id="IPR004146">
    <property type="entry name" value="DC1"/>
</dbReference>
<gene>
    <name evidence="3" type="ORF">DCAR_0624115</name>
</gene>
<keyword evidence="1" id="KW-0677">Repeat</keyword>
<evidence type="ECO:0000313" key="3">
    <source>
        <dbReference type="EMBL" id="WOH04703.1"/>
    </source>
</evidence>
<keyword evidence="4" id="KW-1185">Reference proteome</keyword>
<name>A0AAF1B4V1_DAUCS</name>
<dbReference type="AlphaFoldDB" id="A0AAF1B4V1"/>
<dbReference type="Pfam" id="PF03107">
    <property type="entry name" value="C1_2"/>
    <property type="match status" value="2"/>
</dbReference>
<protein>
    <recommendedName>
        <fullName evidence="2">DC1 domain-containing protein</fullName>
    </recommendedName>
</protein>
<evidence type="ECO:0000259" key="2">
    <source>
        <dbReference type="Pfam" id="PF03107"/>
    </source>
</evidence>
<feature type="domain" description="DC1" evidence="2">
    <location>
        <begin position="47"/>
        <end position="92"/>
    </location>
</feature>
<dbReference type="EMBL" id="CP093348">
    <property type="protein sequence ID" value="WOH04703.1"/>
    <property type="molecule type" value="Genomic_DNA"/>
</dbReference>
<dbReference type="PANTHER" id="PTHR32410:SF216">
    <property type="entry name" value="PHORBOL-ESTER_DAG-TYPE DOMAIN-CONTAINING PROTEIN"/>
    <property type="match status" value="1"/>
</dbReference>
<sequence length="160" mass="19107">MRTRCAICGIDWKCFSYCSMGGKFIVCLKCAIHLIHSVEDAKFHHQSHTQHPLVLIQNPTSFYCHACKVEDNIRDMSYKCTECQFWIHKTCADAPASFPFPFHDKHPLFLRFSLPKVYHKFDQYCRLCYETLNRLNWLYYCPKCRFFVHFQCARSNQMSR</sequence>
<evidence type="ECO:0000256" key="1">
    <source>
        <dbReference type="ARBA" id="ARBA00022737"/>
    </source>
</evidence>
<evidence type="ECO:0000313" key="4">
    <source>
        <dbReference type="Proteomes" id="UP000077755"/>
    </source>
</evidence>
<feature type="domain" description="DC1" evidence="2">
    <location>
        <begin position="101"/>
        <end position="153"/>
    </location>
</feature>
<organism evidence="3 4">
    <name type="scientific">Daucus carota subsp. sativus</name>
    <name type="common">Carrot</name>
    <dbReference type="NCBI Taxonomy" id="79200"/>
    <lineage>
        <taxon>Eukaryota</taxon>
        <taxon>Viridiplantae</taxon>
        <taxon>Streptophyta</taxon>
        <taxon>Embryophyta</taxon>
        <taxon>Tracheophyta</taxon>
        <taxon>Spermatophyta</taxon>
        <taxon>Magnoliopsida</taxon>
        <taxon>eudicotyledons</taxon>
        <taxon>Gunneridae</taxon>
        <taxon>Pentapetalae</taxon>
        <taxon>asterids</taxon>
        <taxon>campanulids</taxon>
        <taxon>Apiales</taxon>
        <taxon>Apiaceae</taxon>
        <taxon>Apioideae</taxon>
        <taxon>Scandiceae</taxon>
        <taxon>Daucinae</taxon>
        <taxon>Daucus</taxon>
        <taxon>Daucus sect. Daucus</taxon>
    </lineage>
</organism>
<dbReference type="Proteomes" id="UP000077755">
    <property type="component" value="Chromosome 6"/>
</dbReference>
<dbReference type="SUPFAM" id="SSF57889">
    <property type="entry name" value="Cysteine-rich domain"/>
    <property type="match status" value="2"/>
</dbReference>
<proteinExistence type="predicted"/>